<proteinExistence type="predicted"/>
<feature type="transmembrane region" description="Helical" evidence="2">
    <location>
        <begin position="83"/>
        <end position="101"/>
    </location>
</feature>
<accession>A0ABN2UJU6</accession>
<feature type="transmembrane region" description="Helical" evidence="2">
    <location>
        <begin position="107"/>
        <end position="130"/>
    </location>
</feature>
<name>A0ABN2UJU6_9MICO</name>
<evidence type="ECO:0000313" key="4">
    <source>
        <dbReference type="EMBL" id="GAA2037764.1"/>
    </source>
</evidence>
<dbReference type="InterPro" id="IPR001932">
    <property type="entry name" value="PPM-type_phosphatase-like_dom"/>
</dbReference>
<feature type="domain" description="PPM-type phosphatase" evidence="3">
    <location>
        <begin position="160"/>
        <end position="367"/>
    </location>
</feature>
<organism evidence="4 5">
    <name type="scientific">Terrabacter terrae</name>
    <dbReference type="NCBI Taxonomy" id="318434"/>
    <lineage>
        <taxon>Bacteria</taxon>
        <taxon>Bacillati</taxon>
        <taxon>Actinomycetota</taxon>
        <taxon>Actinomycetes</taxon>
        <taxon>Micrococcales</taxon>
        <taxon>Intrasporangiaceae</taxon>
        <taxon>Terrabacter</taxon>
    </lineage>
</organism>
<evidence type="ECO:0000256" key="2">
    <source>
        <dbReference type="SAM" id="Phobius"/>
    </source>
</evidence>
<dbReference type="Gene3D" id="3.60.40.10">
    <property type="entry name" value="PPM-type phosphatase domain"/>
    <property type="match status" value="1"/>
</dbReference>
<dbReference type="Proteomes" id="UP001501285">
    <property type="component" value="Unassembled WGS sequence"/>
</dbReference>
<feature type="transmembrane region" description="Helical" evidence="2">
    <location>
        <begin position="38"/>
        <end position="62"/>
    </location>
</feature>
<keyword evidence="2" id="KW-1133">Transmembrane helix</keyword>
<evidence type="ECO:0000256" key="1">
    <source>
        <dbReference type="ARBA" id="ARBA00022801"/>
    </source>
</evidence>
<dbReference type="SUPFAM" id="SSF81606">
    <property type="entry name" value="PP2C-like"/>
    <property type="match status" value="1"/>
</dbReference>
<keyword evidence="2" id="KW-0472">Membrane</keyword>
<dbReference type="EMBL" id="BAAANB010000021">
    <property type="protein sequence ID" value="GAA2037764.1"/>
    <property type="molecule type" value="Genomic_DNA"/>
</dbReference>
<keyword evidence="1" id="KW-0378">Hydrolase</keyword>
<dbReference type="PANTHER" id="PTHR43156:SF2">
    <property type="entry name" value="STAGE II SPORULATION PROTEIN E"/>
    <property type="match status" value="1"/>
</dbReference>
<protein>
    <submittedName>
        <fullName evidence="4">PP2C family protein-serine/threonine phosphatase</fullName>
    </submittedName>
</protein>
<dbReference type="SMART" id="SM00331">
    <property type="entry name" value="PP2C_SIG"/>
    <property type="match status" value="1"/>
</dbReference>
<dbReference type="PANTHER" id="PTHR43156">
    <property type="entry name" value="STAGE II SPORULATION PROTEIN E-RELATED"/>
    <property type="match status" value="1"/>
</dbReference>
<sequence>MVGLSPSVEGQGRGLHLRSVFAAPEGVLPTVRQSSWTIGWASAALLALTTLADVVISPRVAVLTGLLGLGPLLAASALTPRSTAAFAGAAVILAAVSGLWNDVGVQYGVILLNVALVSALSVIVSVIRAGREADLRDSRRIAGAAQEALLPVLPESLGPVRIGTRYHSATGTAQVGGDFFDFVAEGNRLRFLLGDVSGKGVGAVTEAARVIRAFRQYGASEEDLVSVARRVHEYVTPFWDVERYATAVFVEINGPDRVAVVAAGHPAPLRASADGVHELAVHHCLPLGIGPADHVTMHRWNPSDRLLLYTDGLTEARNTAGEFLPTARIEAALREGSPDACLDELLHRVQVHAGRFTDDLALVLLTNAASAAGISPPATSDARP</sequence>
<keyword evidence="2" id="KW-0812">Transmembrane</keyword>
<reference evidence="4 5" key="1">
    <citation type="journal article" date="2019" name="Int. J. Syst. Evol. Microbiol.">
        <title>The Global Catalogue of Microorganisms (GCM) 10K type strain sequencing project: providing services to taxonomists for standard genome sequencing and annotation.</title>
        <authorList>
            <consortium name="The Broad Institute Genomics Platform"/>
            <consortium name="The Broad Institute Genome Sequencing Center for Infectious Disease"/>
            <person name="Wu L."/>
            <person name="Ma J."/>
        </authorList>
    </citation>
    <scope>NUCLEOTIDE SEQUENCE [LARGE SCALE GENOMIC DNA]</scope>
    <source>
        <strain evidence="4 5">JCM 14283</strain>
    </source>
</reference>
<gene>
    <name evidence="4" type="ORF">GCM10009740_32160</name>
</gene>
<dbReference type="InterPro" id="IPR052016">
    <property type="entry name" value="Bact_Sigma-Reg"/>
</dbReference>
<evidence type="ECO:0000313" key="5">
    <source>
        <dbReference type="Proteomes" id="UP001501285"/>
    </source>
</evidence>
<keyword evidence="5" id="KW-1185">Reference proteome</keyword>
<dbReference type="InterPro" id="IPR036457">
    <property type="entry name" value="PPM-type-like_dom_sf"/>
</dbReference>
<dbReference type="Pfam" id="PF07228">
    <property type="entry name" value="SpoIIE"/>
    <property type="match status" value="1"/>
</dbReference>
<comment type="caution">
    <text evidence="4">The sequence shown here is derived from an EMBL/GenBank/DDBJ whole genome shotgun (WGS) entry which is preliminary data.</text>
</comment>
<evidence type="ECO:0000259" key="3">
    <source>
        <dbReference type="SMART" id="SM00331"/>
    </source>
</evidence>